<organism evidence="10 11">
    <name type="scientific">Mycobacterium shimoidei</name>
    <dbReference type="NCBI Taxonomy" id="29313"/>
    <lineage>
        <taxon>Bacteria</taxon>
        <taxon>Bacillati</taxon>
        <taxon>Actinomycetota</taxon>
        <taxon>Actinomycetes</taxon>
        <taxon>Mycobacteriales</taxon>
        <taxon>Mycobacteriaceae</taxon>
        <taxon>Mycobacterium</taxon>
    </lineage>
</organism>
<sequence length="451" mass="47284">MPDPQPLKEPADAKADVNPARTVNFWAAPIVVSLALMAALAAFFLSGLLNPAANLRHFPVAVINDDAGPTGGQMVEKMLAGIDRNKFDVRLLSREDGVHQLSAAQVYGAALIPPNFSTKMQNYAKAAAGAGRVERPMVLVLSNPRAGALGASIAGQSLNHAVSATNRSFGQRLLEDAVAQAEGKELPGAVAALLANPIDVRGEAYNPLPSGTGNGLSAFYYALLVVLAGFVGSIVVGSLVDSMLGYAPAEFGRVYRLAEKVRVSRFRTLLIKWALMAAVAVLTSAAYLAIAKGLGMPINHGALLWLYGVFAIAAVGITATSLIAVLGSAGLLVGMFLFVILGLPSAGAAIPLEATPPVFSWLARFQPMHQVFMGIRALLYFDGQFQAGLSQALLWTAIGLVVGLLLGGIVTRRYDRRGDQENSAESDSAHEPEAEETAKTAQASTATEPDK</sequence>
<feature type="transmembrane region" description="Helical" evidence="8">
    <location>
        <begin position="302"/>
        <end position="325"/>
    </location>
</feature>
<feature type="domain" description="ABC-2 type transporter transmembrane" evidence="9">
    <location>
        <begin position="32"/>
        <end position="407"/>
    </location>
</feature>
<evidence type="ECO:0000256" key="8">
    <source>
        <dbReference type="SAM" id="Phobius"/>
    </source>
</evidence>
<dbReference type="InterPro" id="IPR051328">
    <property type="entry name" value="T7SS_ABC-Transporter"/>
</dbReference>
<evidence type="ECO:0000313" key="11">
    <source>
        <dbReference type="Proteomes" id="UP000252015"/>
    </source>
</evidence>
<keyword evidence="11" id="KW-1185">Reference proteome</keyword>
<dbReference type="InterPro" id="IPR013525">
    <property type="entry name" value="ABC2_TM"/>
</dbReference>
<feature type="transmembrane region" description="Helical" evidence="8">
    <location>
        <begin position="270"/>
        <end position="290"/>
    </location>
</feature>
<dbReference type="Gene3D" id="3.40.1710.10">
    <property type="entry name" value="abc type-2 transporter like domain"/>
    <property type="match status" value="1"/>
</dbReference>
<dbReference type="STRING" id="29313.BHQ16_01670"/>
<dbReference type="Pfam" id="PF12698">
    <property type="entry name" value="ABC2_membrane_3"/>
    <property type="match status" value="1"/>
</dbReference>
<dbReference type="RefSeq" id="WP_113963135.1">
    <property type="nucleotide sequence ID" value="NZ_UEGW01000001.1"/>
</dbReference>
<feature type="transmembrane region" description="Helical" evidence="8">
    <location>
        <begin position="393"/>
        <end position="411"/>
    </location>
</feature>
<dbReference type="EMBL" id="UEGW01000001">
    <property type="protein sequence ID" value="SRX92663.1"/>
    <property type="molecule type" value="Genomic_DNA"/>
</dbReference>
<feature type="transmembrane region" description="Helical" evidence="8">
    <location>
        <begin position="26"/>
        <end position="49"/>
    </location>
</feature>
<accession>A0A375YUQ8</accession>
<feature type="transmembrane region" description="Helical" evidence="8">
    <location>
        <begin position="331"/>
        <end position="350"/>
    </location>
</feature>
<evidence type="ECO:0000256" key="4">
    <source>
        <dbReference type="ARBA" id="ARBA00022692"/>
    </source>
</evidence>
<keyword evidence="4 8" id="KW-0812">Transmembrane</keyword>
<gene>
    <name evidence="10" type="ORF">MSP7336_00889</name>
</gene>
<dbReference type="Proteomes" id="UP000252015">
    <property type="component" value="Unassembled WGS sequence"/>
</dbReference>
<dbReference type="AlphaFoldDB" id="A0A375YUQ8"/>
<comment type="subcellular location">
    <subcellularLocation>
        <location evidence="1">Cell membrane</location>
        <topology evidence="1">Multi-pass membrane protein</topology>
    </subcellularLocation>
</comment>
<evidence type="ECO:0000256" key="5">
    <source>
        <dbReference type="ARBA" id="ARBA00022989"/>
    </source>
</evidence>
<dbReference type="PANTHER" id="PTHR43077:SF8">
    <property type="entry name" value="DOXORUBICIN RESISTANCE ABC TRANSPORTER PERMEASE PROTEIN DRRB"/>
    <property type="match status" value="1"/>
</dbReference>
<dbReference type="PANTHER" id="PTHR43077">
    <property type="entry name" value="TRANSPORT PERMEASE YVFS-RELATED"/>
    <property type="match status" value="1"/>
</dbReference>
<dbReference type="GO" id="GO:0140359">
    <property type="term" value="F:ABC-type transporter activity"/>
    <property type="evidence" value="ECO:0007669"/>
    <property type="project" value="InterPro"/>
</dbReference>
<evidence type="ECO:0000256" key="7">
    <source>
        <dbReference type="SAM" id="MobiDB-lite"/>
    </source>
</evidence>
<evidence type="ECO:0000256" key="1">
    <source>
        <dbReference type="ARBA" id="ARBA00004651"/>
    </source>
</evidence>
<feature type="transmembrane region" description="Helical" evidence="8">
    <location>
        <begin position="218"/>
        <end position="240"/>
    </location>
</feature>
<evidence type="ECO:0000256" key="3">
    <source>
        <dbReference type="ARBA" id="ARBA00022475"/>
    </source>
</evidence>
<keyword evidence="5 8" id="KW-1133">Transmembrane helix</keyword>
<evidence type="ECO:0000259" key="9">
    <source>
        <dbReference type="Pfam" id="PF12698"/>
    </source>
</evidence>
<evidence type="ECO:0000256" key="2">
    <source>
        <dbReference type="ARBA" id="ARBA00007783"/>
    </source>
</evidence>
<protein>
    <recommendedName>
        <fullName evidence="9">ABC-2 type transporter transmembrane domain-containing protein</fullName>
    </recommendedName>
</protein>
<feature type="region of interest" description="Disordered" evidence="7">
    <location>
        <begin position="417"/>
        <end position="451"/>
    </location>
</feature>
<feature type="compositionally biased region" description="Basic and acidic residues" evidence="7">
    <location>
        <begin position="427"/>
        <end position="438"/>
    </location>
</feature>
<evidence type="ECO:0000313" key="10">
    <source>
        <dbReference type="EMBL" id="SRX92663.1"/>
    </source>
</evidence>
<comment type="similarity">
    <text evidence="2">Belongs to the ABC-2 integral membrane protein family.</text>
</comment>
<keyword evidence="3" id="KW-1003">Cell membrane</keyword>
<evidence type="ECO:0000256" key="6">
    <source>
        <dbReference type="ARBA" id="ARBA00023136"/>
    </source>
</evidence>
<dbReference type="GO" id="GO:0005886">
    <property type="term" value="C:plasma membrane"/>
    <property type="evidence" value="ECO:0007669"/>
    <property type="project" value="UniProtKB-SubCell"/>
</dbReference>
<name>A0A375YUQ8_MYCSH</name>
<keyword evidence="6 8" id="KW-0472">Membrane</keyword>
<proteinExistence type="inferred from homology"/>
<reference evidence="10 11" key="1">
    <citation type="submission" date="2018-05" db="EMBL/GenBank/DDBJ databases">
        <authorList>
            <consortium name="IHU Genomes"/>
        </authorList>
    </citation>
    <scope>NUCLEOTIDE SEQUENCE [LARGE SCALE GENOMIC DNA]</scope>
    <source>
        <strain evidence="10 11">P7336</strain>
    </source>
</reference>
<feature type="compositionally biased region" description="Polar residues" evidence="7">
    <location>
        <begin position="439"/>
        <end position="451"/>
    </location>
</feature>